<gene>
    <name evidence="1" type="ORF">ASJ80_09850</name>
</gene>
<evidence type="ECO:0008006" key="3">
    <source>
        <dbReference type="Google" id="ProtNLM"/>
    </source>
</evidence>
<comment type="caution">
    <text evidence="1">The sequence shown here is derived from an EMBL/GenBank/DDBJ whole genome shotgun (WGS) entry which is preliminary data.</text>
</comment>
<name>A0A2A2H7I9_METBR</name>
<dbReference type="EMBL" id="LMVM01000008">
    <property type="protein sequence ID" value="PAV05305.1"/>
    <property type="molecule type" value="Genomic_DNA"/>
</dbReference>
<evidence type="ECO:0000313" key="2">
    <source>
        <dbReference type="Proteomes" id="UP000217784"/>
    </source>
</evidence>
<dbReference type="AlphaFoldDB" id="A0A2A2H7I9"/>
<organism evidence="1 2">
    <name type="scientific">Methanobacterium bryantii</name>
    <dbReference type="NCBI Taxonomy" id="2161"/>
    <lineage>
        <taxon>Archaea</taxon>
        <taxon>Methanobacteriati</taxon>
        <taxon>Methanobacteriota</taxon>
        <taxon>Methanomada group</taxon>
        <taxon>Methanobacteria</taxon>
        <taxon>Methanobacteriales</taxon>
        <taxon>Methanobacteriaceae</taxon>
        <taxon>Methanobacterium</taxon>
    </lineage>
</organism>
<proteinExistence type="predicted"/>
<reference evidence="1 2" key="1">
    <citation type="journal article" date="2017" name="BMC Genomics">
        <title>Genomic analysis of methanogenic archaea reveals a shift towards energy conservation.</title>
        <authorList>
            <person name="Gilmore S.P."/>
            <person name="Henske J.K."/>
            <person name="Sexton J.A."/>
            <person name="Solomon K.V."/>
            <person name="Seppala S."/>
            <person name="Yoo J.I."/>
            <person name="Huyett L.M."/>
            <person name="Pressman A."/>
            <person name="Cogan J.Z."/>
            <person name="Kivenson V."/>
            <person name="Peng X."/>
            <person name="Tan Y."/>
            <person name="Valentine D.L."/>
            <person name="O'Malley M.A."/>
        </authorList>
    </citation>
    <scope>NUCLEOTIDE SEQUENCE [LARGE SCALE GENOMIC DNA]</scope>
    <source>
        <strain evidence="1 2">M.o.H.</strain>
    </source>
</reference>
<sequence length="146" mass="16863">MMKKEEEISLPCNHNSNYWNAILKDEGLCISLRSNNPLSDTVKSELIKYQDILNVRYGKGLLSKWPKLNIETAATSKKIEINVAGLEILQEFVDKLNFRIFQVKNKENTPEKSLADKLKEAKELLDIGALSQDEFDEIKQKYLKEF</sequence>
<dbReference type="OrthoDB" id="69819at2157"/>
<accession>A0A2A2H7I9</accession>
<evidence type="ECO:0000313" key="1">
    <source>
        <dbReference type="EMBL" id="PAV05305.1"/>
    </source>
</evidence>
<keyword evidence="2" id="KW-1185">Reference proteome</keyword>
<dbReference type="Proteomes" id="UP000217784">
    <property type="component" value="Unassembled WGS sequence"/>
</dbReference>
<protein>
    <recommendedName>
        <fullName evidence="3">SHOCT domain-containing protein</fullName>
    </recommendedName>
</protein>